<sequence length="118" mass="12939">MTVFIRPLATFLKNRPYTPHITTGHITTGRGGWDKIKAMQGEANALGISENFRISKLKIENLRAMIIRLSVTRIVKSLGMPCGENCPIISSYVSSSLKKGIVGMGFGPYACTLELKQP</sequence>
<dbReference type="Proteomes" id="UP000627715">
    <property type="component" value="Unassembled WGS sequence"/>
</dbReference>
<proteinExistence type="predicted"/>
<dbReference type="AlphaFoldDB" id="A0A916QNF8"/>
<keyword evidence="2" id="KW-1185">Reference proteome</keyword>
<comment type="caution">
    <text evidence="1">The sequence shown here is derived from an EMBL/GenBank/DDBJ whole genome shotgun (WGS) entry which is preliminary data.</text>
</comment>
<reference evidence="1" key="2">
    <citation type="submission" date="2020-09" db="EMBL/GenBank/DDBJ databases">
        <authorList>
            <person name="Sun Q."/>
            <person name="Zhou Y."/>
        </authorList>
    </citation>
    <scope>NUCLEOTIDE SEQUENCE</scope>
    <source>
        <strain evidence="1">CGMCC 1.15425</strain>
    </source>
</reference>
<accession>A0A916QNF8</accession>
<gene>
    <name evidence="1" type="ORF">GCM10011403_29970</name>
</gene>
<evidence type="ECO:0000313" key="1">
    <source>
        <dbReference type="EMBL" id="GFZ84485.1"/>
    </source>
</evidence>
<evidence type="ECO:0000313" key="2">
    <source>
        <dbReference type="Proteomes" id="UP000627715"/>
    </source>
</evidence>
<organism evidence="1 2">
    <name type="scientific">Pseudohongiella nitratireducens</name>
    <dbReference type="NCBI Taxonomy" id="1768907"/>
    <lineage>
        <taxon>Bacteria</taxon>
        <taxon>Pseudomonadati</taxon>
        <taxon>Pseudomonadota</taxon>
        <taxon>Gammaproteobacteria</taxon>
        <taxon>Pseudomonadales</taxon>
        <taxon>Pseudohongiellaceae</taxon>
        <taxon>Pseudohongiella</taxon>
    </lineage>
</organism>
<reference evidence="1" key="1">
    <citation type="journal article" date="2014" name="Int. J. Syst. Evol. Microbiol.">
        <title>Complete genome sequence of Corynebacterium casei LMG S-19264T (=DSM 44701T), isolated from a smear-ripened cheese.</title>
        <authorList>
            <consortium name="US DOE Joint Genome Institute (JGI-PGF)"/>
            <person name="Walter F."/>
            <person name="Albersmeier A."/>
            <person name="Kalinowski J."/>
            <person name="Ruckert C."/>
        </authorList>
    </citation>
    <scope>NUCLEOTIDE SEQUENCE</scope>
    <source>
        <strain evidence="1">CGMCC 1.15425</strain>
    </source>
</reference>
<protein>
    <submittedName>
        <fullName evidence="1">Uncharacterized protein</fullName>
    </submittedName>
</protein>
<dbReference type="EMBL" id="BMIY01000018">
    <property type="protein sequence ID" value="GFZ84485.1"/>
    <property type="molecule type" value="Genomic_DNA"/>
</dbReference>
<name>A0A916QNF8_9GAMM</name>